<dbReference type="OrthoDB" id="9799036at2"/>
<protein>
    <submittedName>
        <fullName evidence="2">Thioesterase</fullName>
    </submittedName>
</protein>
<name>A0A328P1J6_9GAMM</name>
<comment type="caution">
    <text evidence="2">The sequence shown here is derived from an EMBL/GenBank/DDBJ whole genome shotgun (WGS) entry which is preliminary data.</text>
</comment>
<sequence length="167" mass="18783">MSSTQPASEQRTRARKTEAPERASAMDNADAPANQPRALFVASIGVRWRDLDAFNHVNNSNYLTYLEEARLQWLRHVPGWFDEQSMPVLAASEINYRRPIEWPAQLHVELTCERLGNSSITLAHRIVDADDDTQLYSDGKVVMVWMNPATGKPVPLPRSIRDAAEGA</sequence>
<dbReference type="Gene3D" id="3.10.129.10">
    <property type="entry name" value="Hotdog Thioesterase"/>
    <property type="match status" value="1"/>
</dbReference>
<dbReference type="EMBL" id="NFZS01000004">
    <property type="protein sequence ID" value="RAO75213.1"/>
    <property type="molecule type" value="Genomic_DNA"/>
</dbReference>
<dbReference type="Proteomes" id="UP000248926">
    <property type="component" value="Unassembled WGS sequence"/>
</dbReference>
<dbReference type="GO" id="GO:0047617">
    <property type="term" value="F:fatty acyl-CoA hydrolase activity"/>
    <property type="evidence" value="ECO:0007669"/>
    <property type="project" value="TreeGrafter"/>
</dbReference>
<dbReference type="CDD" id="cd00586">
    <property type="entry name" value="4HBT"/>
    <property type="match status" value="1"/>
</dbReference>
<feature type="region of interest" description="Disordered" evidence="1">
    <location>
        <begin position="1"/>
        <end position="32"/>
    </location>
</feature>
<organism evidence="2 3">
    <name type="scientific">Dyella jiangningensis</name>
    <dbReference type="NCBI Taxonomy" id="1379159"/>
    <lineage>
        <taxon>Bacteria</taxon>
        <taxon>Pseudomonadati</taxon>
        <taxon>Pseudomonadota</taxon>
        <taxon>Gammaproteobacteria</taxon>
        <taxon>Lysobacterales</taxon>
        <taxon>Rhodanobacteraceae</taxon>
        <taxon>Dyella</taxon>
    </lineage>
</organism>
<proteinExistence type="predicted"/>
<feature type="compositionally biased region" description="Basic and acidic residues" evidence="1">
    <location>
        <begin position="10"/>
        <end position="21"/>
    </location>
</feature>
<dbReference type="Pfam" id="PF13279">
    <property type="entry name" value="4HBT_2"/>
    <property type="match status" value="1"/>
</dbReference>
<evidence type="ECO:0000313" key="2">
    <source>
        <dbReference type="EMBL" id="RAO75213.1"/>
    </source>
</evidence>
<dbReference type="SUPFAM" id="SSF54637">
    <property type="entry name" value="Thioesterase/thiol ester dehydrase-isomerase"/>
    <property type="match status" value="1"/>
</dbReference>
<dbReference type="InterPro" id="IPR029069">
    <property type="entry name" value="HotDog_dom_sf"/>
</dbReference>
<evidence type="ECO:0000313" key="3">
    <source>
        <dbReference type="Proteomes" id="UP000248926"/>
    </source>
</evidence>
<gene>
    <name evidence="2" type="ORF">CA260_14030</name>
</gene>
<dbReference type="AlphaFoldDB" id="A0A328P1J6"/>
<keyword evidence="3" id="KW-1185">Reference proteome</keyword>
<dbReference type="PANTHER" id="PTHR31793">
    <property type="entry name" value="4-HYDROXYBENZOYL-COA THIOESTERASE FAMILY MEMBER"/>
    <property type="match status" value="1"/>
</dbReference>
<dbReference type="InterPro" id="IPR050563">
    <property type="entry name" value="4-hydroxybenzoyl-CoA_TE"/>
</dbReference>
<accession>A0A328P1J6</accession>
<reference evidence="2 3" key="1">
    <citation type="journal article" date="2018" name="Genet. Mol. Biol.">
        <title>The genome sequence of Dyella jiangningensis FCAV SCS01 from a lignocellulose-decomposing microbial consortium metagenome reveals potential for biotechnological applications.</title>
        <authorList>
            <person name="Desiderato J.G."/>
            <person name="Alvarenga D.O."/>
            <person name="Constancio M.T.L."/>
            <person name="Alves L.M.C."/>
            <person name="Varani A.M."/>
        </authorList>
    </citation>
    <scope>NUCLEOTIDE SEQUENCE [LARGE SCALE GENOMIC DNA]</scope>
    <source>
        <strain evidence="2 3">FCAV SCS01</strain>
    </source>
</reference>
<evidence type="ECO:0000256" key="1">
    <source>
        <dbReference type="SAM" id="MobiDB-lite"/>
    </source>
</evidence>
<dbReference type="PANTHER" id="PTHR31793:SF24">
    <property type="entry name" value="LONG-CHAIN ACYL-COA THIOESTERASE FADM"/>
    <property type="match status" value="1"/>
</dbReference>